<reference evidence="2 3" key="1">
    <citation type="submission" date="2016-06" db="EMBL/GenBank/DDBJ databases">
        <authorList>
            <person name="Kjaerup R.B."/>
            <person name="Dalgaard T.S."/>
            <person name="Juul-Madsen H.R."/>
        </authorList>
    </citation>
    <scope>NUCLEOTIDE SEQUENCE [LARGE SCALE GENOMIC DNA]</scope>
    <source>
        <strain evidence="2 3">Pb300</strain>
    </source>
</reference>
<keyword evidence="1" id="KW-1133">Transmembrane helix</keyword>
<dbReference type="VEuPathDB" id="FungiDB:PABG_11161"/>
<proteinExistence type="predicted"/>
<evidence type="ECO:0000313" key="3">
    <source>
        <dbReference type="Proteomes" id="UP000242814"/>
    </source>
</evidence>
<accession>A0A1D2JFX4</accession>
<dbReference type="EMBL" id="LZYO01000118">
    <property type="protein sequence ID" value="ODH31441.1"/>
    <property type="molecule type" value="Genomic_DNA"/>
</dbReference>
<name>A0A1D2JFX4_PARBR</name>
<keyword evidence="1" id="KW-0812">Transmembrane</keyword>
<dbReference type="AlphaFoldDB" id="A0A1D2JFX4"/>
<feature type="transmembrane region" description="Helical" evidence="1">
    <location>
        <begin position="120"/>
        <end position="152"/>
    </location>
</feature>
<comment type="caution">
    <text evidence="2">The sequence shown here is derived from an EMBL/GenBank/DDBJ whole genome shotgun (WGS) entry which is preliminary data.</text>
</comment>
<protein>
    <submittedName>
        <fullName evidence="2">Uncharacterized protein</fullName>
    </submittedName>
</protein>
<sequence>MSRLPCRLTLHRCPGIQAPKGNLYSKLCIRLNSSVRGGDSRTSLKGSVKPSRQILREPVRTAPSKSSKHEGIKLEKVLIYHAGSGKIAFIGVMRITTILIFSVSCLVVAPAFYYSEDLPWYIVPAIVVGGSIPMLFVLYTTAPFVNFIYLSIPRAAQRTRQRAQSYLKDVPRNAVLNIETMKFNFYFRKTQVVLSDLILGRSMFRPVNLINTNPMPQPWWKGNNVFFYAPAKTRFSAKPTSKYFPEVWEEVFAKIKKNAVKGQH</sequence>
<gene>
    <name evidence="2" type="ORF">ACO22_03454</name>
</gene>
<keyword evidence="1" id="KW-0472">Membrane</keyword>
<dbReference type="Proteomes" id="UP000242814">
    <property type="component" value="Unassembled WGS sequence"/>
</dbReference>
<evidence type="ECO:0000313" key="2">
    <source>
        <dbReference type="EMBL" id="ODH31441.1"/>
    </source>
</evidence>
<feature type="transmembrane region" description="Helical" evidence="1">
    <location>
        <begin position="95"/>
        <end position="114"/>
    </location>
</feature>
<dbReference type="VEuPathDB" id="FungiDB:PADG_03066"/>
<organism evidence="2 3">
    <name type="scientific">Paracoccidioides brasiliensis</name>
    <dbReference type="NCBI Taxonomy" id="121759"/>
    <lineage>
        <taxon>Eukaryota</taxon>
        <taxon>Fungi</taxon>
        <taxon>Dikarya</taxon>
        <taxon>Ascomycota</taxon>
        <taxon>Pezizomycotina</taxon>
        <taxon>Eurotiomycetes</taxon>
        <taxon>Eurotiomycetidae</taxon>
        <taxon>Onygenales</taxon>
        <taxon>Ajellomycetaceae</taxon>
        <taxon>Paracoccidioides</taxon>
    </lineage>
</organism>
<evidence type="ECO:0000256" key="1">
    <source>
        <dbReference type="SAM" id="Phobius"/>
    </source>
</evidence>